<organism evidence="3 4">
    <name type="scientific">Sphingomonas lycopersici</name>
    <dbReference type="NCBI Taxonomy" id="2951807"/>
    <lineage>
        <taxon>Bacteria</taxon>
        <taxon>Pseudomonadati</taxon>
        <taxon>Pseudomonadota</taxon>
        <taxon>Alphaproteobacteria</taxon>
        <taxon>Sphingomonadales</taxon>
        <taxon>Sphingomonadaceae</taxon>
        <taxon>Sphingomonas</taxon>
    </lineage>
</organism>
<evidence type="ECO:0000313" key="3">
    <source>
        <dbReference type="EMBL" id="MCW6534862.1"/>
    </source>
</evidence>
<proteinExistence type="predicted"/>
<feature type="signal peptide" evidence="2">
    <location>
        <begin position="1"/>
        <end position="22"/>
    </location>
</feature>
<sequence>MRKLLPLLACLMLVFTSWSVMARAAEAAGGTTSGIAFTVHIPGDGDEVPADSDNGLPHHHGLCHGHDLGTPETGQPQPCATREAKLLNGEPARALVATGQRVPARPPRA</sequence>
<keyword evidence="2" id="KW-0732">Signal</keyword>
<dbReference type="Proteomes" id="UP001165565">
    <property type="component" value="Unassembled WGS sequence"/>
</dbReference>
<keyword evidence="4" id="KW-1185">Reference proteome</keyword>
<evidence type="ECO:0008006" key="5">
    <source>
        <dbReference type="Google" id="ProtNLM"/>
    </source>
</evidence>
<feature type="region of interest" description="Disordered" evidence="1">
    <location>
        <begin position="41"/>
        <end position="79"/>
    </location>
</feature>
<evidence type="ECO:0000256" key="1">
    <source>
        <dbReference type="SAM" id="MobiDB-lite"/>
    </source>
</evidence>
<gene>
    <name evidence="3" type="ORF">NEE01_08695</name>
</gene>
<dbReference type="EMBL" id="JANFAV010000004">
    <property type="protein sequence ID" value="MCW6534862.1"/>
    <property type="molecule type" value="Genomic_DNA"/>
</dbReference>
<protein>
    <recommendedName>
        <fullName evidence="5">DUF2946 domain-containing protein</fullName>
    </recommendedName>
</protein>
<comment type="caution">
    <text evidence="3">The sequence shown here is derived from an EMBL/GenBank/DDBJ whole genome shotgun (WGS) entry which is preliminary data.</text>
</comment>
<dbReference type="RefSeq" id="WP_179511148.1">
    <property type="nucleotide sequence ID" value="NZ_JANFAV010000004.1"/>
</dbReference>
<reference evidence="3" key="1">
    <citation type="submission" date="2022-06" db="EMBL/GenBank/DDBJ databases">
        <title>Sphingomonas sp. nov. isolated from rhizosphere soil of tomato.</title>
        <authorList>
            <person name="Dong H."/>
            <person name="Gao R."/>
        </authorList>
    </citation>
    <scope>NUCLEOTIDE SEQUENCE</scope>
    <source>
        <strain evidence="3">MMSM24</strain>
    </source>
</reference>
<feature type="chain" id="PRO_5041395079" description="DUF2946 domain-containing protein" evidence="2">
    <location>
        <begin position="23"/>
        <end position="109"/>
    </location>
</feature>
<evidence type="ECO:0000313" key="4">
    <source>
        <dbReference type="Proteomes" id="UP001165565"/>
    </source>
</evidence>
<name>A0AA41Z6F1_9SPHN</name>
<dbReference type="AlphaFoldDB" id="A0AA41Z6F1"/>
<evidence type="ECO:0000256" key="2">
    <source>
        <dbReference type="SAM" id="SignalP"/>
    </source>
</evidence>
<accession>A0AA41Z6F1</accession>